<dbReference type="Proteomes" id="UP000184604">
    <property type="component" value="Chromosome"/>
</dbReference>
<dbReference type="SUPFAM" id="SSF82549">
    <property type="entry name" value="DAK1/DegV-like"/>
    <property type="match status" value="1"/>
</dbReference>
<organism evidence="4 5">
    <name type="scientific">Clostridium kluyveri</name>
    <dbReference type="NCBI Taxonomy" id="1534"/>
    <lineage>
        <taxon>Bacteria</taxon>
        <taxon>Bacillati</taxon>
        <taxon>Bacillota</taxon>
        <taxon>Clostridia</taxon>
        <taxon>Eubacteriales</taxon>
        <taxon>Clostridiaceae</taxon>
        <taxon>Clostridium</taxon>
    </lineage>
</organism>
<dbReference type="InterPro" id="IPR043168">
    <property type="entry name" value="DegV_C"/>
</dbReference>
<comment type="function">
    <text evidence="1">May bind long-chain fatty acids, such as palmitate, and may play a role in lipid transport or fatty acid metabolism.</text>
</comment>
<dbReference type="RefSeq" id="WP_073538336.1">
    <property type="nucleotide sequence ID" value="NZ_CP018335.1"/>
</dbReference>
<dbReference type="InterPro" id="IPR003797">
    <property type="entry name" value="DegV"/>
</dbReference>
<dbReference type="AlphaFoldDB" id="A0A1L5F757"/>
<sequence>MTKPIIMTDASCDLPGSFIMEKKIPFLGLICNFKGKDYEDSFGESLSYKEFYEGLRKGELPYTCQINEYRFTEKFKELLKEKRPIIYIGLSSGISGTFNSAKLAKEEVLSQFEGADITLIDSKSASMGLGILVYNAYYMAENGCTRDEIVNWVESNKLKMNHWFMVEDLKYLKKGGRIPSFKANVGSLLNVKPIMCIQEDGTLKSVVNLRGRKKAIKCIAEKFKEKSMYTENQIIGISHGDCLEDAMFLEKIIKEDFPNNKFIINILGFGMAAHCGCGTLSLFFLGNGR</sequence>
<reference evidence="4 5" key="1">
    <citation type="submission" date="2016-12" db="EMBL/GenBank/DDBJ databases">
        <title>Complete genome sequence of Clostridium kluyveri JZZ isolated from the pit mud of a Chinese flavor liquor-making factory.</title>
        <authorList>
            <person name="Wang Y."/>
        </authorList>
    </citation>
    <scope>NUCLEOTIDE SEQUENCE [LARGE SCALE GENOMIC DNA]</scope>
    <source>
        <strain evidence="4 5">JZZ</strain>
    </source>
</reference>
<dbReference type="PANTHER" id="PTHR33434">
    <property type="entry name" value="DEGV DOMAIN-CONTAINING PROTEIN DR_1986-RELATED"/>
    <property type="match status" value="1"/>
</dbReference>
<keyword evidence="2" id="KW-0446">Lipid-binding</keyword>
<keyword evidence="3" id="KW-1133">Transmembrane helix</keyword>
<dbReference type="Gene3D" id="3.30.1180.10">
    <property type="match status" value="1"/>
</dbReference>
<dbReference type="Pfam" id="PF02645">
    <property type="entry name" value="DegV"/>
    <property type="match status" value="1"/>
</dbReference>
<keyword evidence="3" id="KW-0812">Transmembrane</keyword>
<dbReference type="InterPro" id="IPR050270">
    <property type="entry name" value="DegV_domain_contain"/>
</dbReference>
<dbReference type="NCBIfam" id="TIGR00762">
    <property type="entry name" value="DegV"/>
    <property type="match status" value="1"/>
</dbReference>
<dbReference type="GO" id="GO:0008289">
    <property type="term" value="F:lipid binding"/>
    <property type="evidence" value="ECO:0007669"/>
    <property type="project" value="UniProtKB-KW"/>
</dbReference>
<protein>
    <submittedName>
        <fullName evidence="4">Fatty acid-binding protein DegV</fullName>
    </submittedName>
</protein>
<evidence type="ECO:0000256" key="1">
    <source>
        <dbReference type="ARBA" id="ARBA00003238"/>
    </source>
</evidence>
<dbReference type="PANTHER" id="PTHR33434:SF3">
    <property type="entry name" value="DEGV DOMAIN-CONTAINING PROTEIN YITS"/>
    <property type="match status" value="1"/>
</dbReference>
<dbReference type="Gene3D" id="2.20.28.50">
    <property type="entry name" value="degv family protein"/>
    <property type="match status" value="1"/>
</dbReference>
<name>A0A1L5F757_CLOKL</name>
<evidence type="ECO:0000256" key="3">
    <source>
        <dbReference type="SAM" id="Phobius"/>
    </source>
</evidence>
<gene>
    <name evidence="4" type="ORF">BS101_07875</name>
</gene>
<evidence type="ECO:0000313" key="4">
    <source>
        <dbReference type="EMBL" id="APM38670.1"/>
    </source>
</evidence>
<keyword evidence="3" id="KW-0472">Membrane</keyword>
<proteinExistence type="predicted"/>
<evidence type="ECO:0000256" key="2">
    <source>
        <dbReference type="ARBA" id="ARBA00023121"/>
    </source>
</evidence>
<evidence type="ECO:0000313" key="5">
    <source>
        <dbReference type="Proteomes" id="UP000184604"/>
    </source>
</evidence>
<dbReference type="OrthoDB" id="9780660at2"/>
<dbReference type="EMBL" id="CP018335">
    <property type="protein sequence ID" value="APM38670.1"/>
    <property type="molecule type" value="Genomic_DNA"/>
</dbReference>
<feature type="transmembrane region" description="Helical" evidence="3">
    <location>
        <begin position="262"/>
        <end position="285"/>
    </location>
</feature>
<dbReference type="Gene3D" id="3.40.50.10440">
    <property type="entry name" value="Dihydroxyacetone kinase, domain 1"/>
    <property type="match status" value="1"/>
</dbReference>
<dbReference type="PROSITE" id="PS51482">
    <property type="entry name" value="DEGV"/>
    <property type="match status" value="1"/>
</dbReference>
<accession>A0A1L5F757</accession>